<dbReference type="RefSeq" id="WP_161796257.1">
    <property type="nucleotide sequence ID" value="NZ_CP113096.1"/>
</dbReference>
<sequence>MYEWKRLSDFDDLIARGVVIRSPSGGLYEEYVDIIVFDPLDRNRGMGGLIVSGQKAGMYLAIFPVESTEGRCLKKRWVIENWQRWFFPGVDVGDVYCARFPAPASLPKS</sequence>
<gene>
    <name evidence="2" type="primary">imm45</name>
    <name evidence="2" type="ORF">P3W55_27980</name>
</gene>
<dbReference type="EMBL" id="JARJLR010000468">
    <property type="protein sequence ID" value="MDF3845563.1"/>
    <property type="molecule type" value="Genomic_DNA"/>
</dbReference>
<protein>
    <submittedName>
        <fullName evidence="2">Imm45 family immunity protein</fullName>
    </submittedName>
</protein>
<dbReference type="AlphaFoldDB" id="A0AAW6PDD0"/>
<dbReference type="Proteomes" id="UP001220662">
    <property type="component" value="Unassembled WGS sequence"/>
</dbReference>
<evidence type="ECO:0000259" key="1">
    <source>
        <dbReference type="Pfam" id="PF15572"/>
    </source>
</evidence>
<dbReference type="InterPro" id="IPR029077">
    <property type="entry name" value="Imm45"/>
</dbReference>
<organism evidence="2 3">
    <name type="scientific">Pseudomonas citronellolis</name>
    <dbReference type="NCBI Taxonomy" id="53408"/>
    <lineage>
        <taxon>Bacteria</taxon>
        <taxon>Pseudomonadati</taxon>
        <taxon>Pseudomonadota</taxon>
        <taxon>Gammaproteobacteria</taxon>
        <taxon>Pseudomonadales</taxon>
        <taxon>Pseudomonadaceae</taxon>
        <taxon>Pseudomonas</taxon>
    </lineage>
</organism>
<dbReference type="Pfam" id="PF15572">
    <property type="entry name" value="Imm45"/>
    <property type="match status" value="1"/>
</dbReference>
<accession>A0AAW6PDD0</accession>
<reference evidence="2" key="1">
    <citation type="submission" date="2023-03" db="EMBL/GenBank/DDBJ databases">
        <title>Draft assemblies of triclosan tolerant bacteria isolated from returned activated sludge.</title>
        <authorList>
            <person name="Van Hamelsveld S."/>
        </authorList>
    </citation>
    <scope>NUCLEOTIDE SEQUENCE</scope>
    <source>
        <strain evidence="2">GW210015_S63</strain>
    </source>
</reference>
<name>A0AAW6PDD0_9PSED</name>
<feature type="domain" description="Immunity protein 45" evidence="1">
    <location>
        <begin position="12"/>
        <end position="96"/>
    </location>
</feature>
<comment type="caution">
    <text evidence="2">The sequence shown here is derived from an EMBL/GenBank/DDBJ whole genome shotgun (WGS) entry which is preliminary data.</text>
</comment>
<proteinExistence type="predicted"/>
<evidence type="ECO:0000313" key="2">
    <source>
        <dbReference type="EMBL" id="MDF3845563.1"/>
    </source>
</evidence>
<evidence type="ECO:0000313" key="3">
    <source>
        <dbReference type="Proteomes" id="UP001220662"/>
    </source>
</evidence>